<evidence type="ECO:0000256" key="1">
    <source>
        <dbReference type="SAM" id="MobiDB-lite"/>
    </source>
</evidence>
<feature type="region of interest" description="Disordered" evidence="1">
    <location>
        <begin position="130"/>
        <end position="150"/>
    </location>
</feature>
<accession>A0A9W8LLS4</accession>
<dbReference type="GO" id="GO:0005737">
    <property type="term" value="C:cytoplasm"/>
    <property type="evidence" value="ECO:0007669"/>
    <property type="project" value="TreeGrafter"/>
</dbReference>
<dbReference type="EMBL" id="JANBUL010000009">
    <property type="protein sequence ID" value="KAJ2785631.1"/>
    <property type="molecule type" value="Genomic_DNA"/>
</dbReference>
<dbReference type="GO" id="GO:0005634">
    <property type="term" value="C:nucleus"/>
    <property type="evidence" value="ECO:0007669"/>
    <property type="project" value="TreeGrafter"/>
</dbReference>
<feature type="compositionally biased region" description="Acidic residues" evidence="1">
    <location>
        <begin position="407"/>
        <end position="432"/>
    </location>
</feature>
<feature type="compositionally biased region" description="Acidic residues" evidence="1">
    <location>
        <begin position="297"/>
        <end position="308"/>
    </location>
</feature>
<sequence length="653" mass="68233">MEGLFANLAMQTVQLVGKAAFGAAGSIALRRVSQYASQIAHTAEAQSELDRLRAQFEAKLRIVTPAIDLIDIIAARGHSAMSSVLQLTYALRADILAFSDKLARLDDPRAAQRKSDGSLVTLLRRATDAKGDGAAAGGSGGGSGGSGGGGSIESDLRELLAKIDNAVPLLNLALTTSGVHLGSALPTGISPGRLMQASALVARAATWFDMQAKARPGAAPDAMVGEPFTLRMYSLFIGSVRPKSRSDFTWKEEFARCHAALWRVAADAPARESLLWTDYCYELRIVEDRDDGRYHEDDDDGGDNDGDGDAQPKWVADMAHKLGRPRLRAGRIMRIHLRTIGSLHYTSAGSLLNIEDSSSPVLVVSVGPSRTDAGDGAPAGLAMSPSAATLAPEPPSAARWYALEVAEDDDDDDSDSESESEPEPESEAEAGSENEAGTSVERSAEDGSESDGSSNYESASDSDPEGSDPAPGDIGGLAQSVATISISQDNGGAGHGAGSAGAPSPSGSVGETELIAADEFLRPIEFLANEWRMCTLSLLEYMVRLASIEASEQMSHLEVPDEKLRLYLLSGPAEPAAAPGAQRGIPGGPTAPGTPHPRRAPTGATTPSPGGLGSMTPLPLGVTVRRRARTALGTPARRGPQRLRSLQFGKQLG</sequence>
<proteinExistence type="predicted"/>
<dbReference type="PANTHER" id="PTHR31010:SF2">
    <property type="entry name" value="RAN-SPECIFIC GTPASE-ACTIVATING PROTEIN 30"/>
    <property type="match status" value="1"/>
</dbReference>
<protein>
    <submittedName>
        <fullName evidence="2">Ran-specific GTPase-activating protein 30</fullName>
    </submittedName>
</protein>
<dbReference type="Pfam" id="PF05508">
    <property type="entry name" value="Ran-binding"/>
    <property type="match status" value="1"/>
</dbReference>
<evidence type="ECO:0000313" key="3">
    <source>
        <dbReference type="Proteomes" id="UP001140217"/>
    </source>
</evidence>
<reference evidence="2" key="1">
    <citation type="submission" date="2022-07" db="EMBL/GenBank/DDBJ databases">
        <title>Phylogenomic reconstructions and comparative analyses of Kickxellomycotina fungi.</title>
        <authorList>
            <person name="Reynolds N.K."/>
            <person name="Stajich J.E."/>
            <person name="Barry K."/>
            <person name="Grigoriev I.V."/>
            <person name="Crous P."/>
            <person name="Smith M.E."/>
        </authorList>
    </citation>
    <scope>NUCLEOTIDE SEQUENCE</scope>
    <source>
        <strain evidence="2">NBRC 105414</strain>
    </source>
</reference>
<dbReference type="InterPro" id="IPR008812">
    <property type="entry name" value="Ran_GTP-bd-rel"/>
</dbReference>
<feature type="region of interest" description="Disordered" evidence="1">
    <location>
        <begin position="407"/>
        <end position="510"/>
    </location>
</feature>
<feature type="region of interest" description="Disordered" evidence="1">
    <location>
        <begin position="291"/>
        <end position="312"/>
    </location>
</feature>
<dbReference type="PANTHER" id="PTHR31010">
    <property type="entry name" value="RAN-SPECIFIC GTPASE-ACTIVATING PROTEIN 30-RELATED"/>
    <property type="match status" value="1"/>
</dbReference>
<evidence type="ECO:0000313" key="2">
    <source>
        <dbReference type="EMBL" id="KAJ2785631.1"/>
    </source>
</evidence>
<feature type="compositionally biased region" description="Low complexity" evidence="1">
    <location>
        <begin position="500"/>
        <end position="510"/>
    </location>
</feature>
<feature type="compositionally biased region" description="Low complexity" evidence="1">
    <location>
        <begin position="575"/>
        <end position="584"/>
    </location>
</feature>
<feature type="region of interest" description="Disordered" evidence="1">
    <location>
        <begin position="575"/>
        <end position="653"/>
    </location>
</feature>
<dbReference type="GO" id="GO:0030695">
    <property type="term" value="F:GTPase regulator activity"/>
    <property type="evidence" value="ECO:0007669"/>
    <property type="project" value="TreeGrafter"/>
</dbReference>
<feature type="compositionally biased region" description="Gly residues" evidence="1">
    <location>
        <begin position="134"/>
        <end position="150"/>
    </location>
</feature>
<keyword evidence="3" id="KW-1185">Reference proteome</keyword>
<organism evidence="2 3">
    <name type="scientific">Coemansia javaensis</name>
    <dbReference type="NCBI Taxonomy" id="2761396"/>
    <lineage>
        <taxon>Eukaryota</taxon>
        <taxon>Fungi</taxon>
        <taxon>Fungi incertae sedis</taxon>
        <taxon>Zoopagomycota</taxon>
        <taxon>Kickxellomycotina</taxon>
        <taxon>Kickxellomycetes</taxon>
        <taxon>Kickxellales</taxon>
        <taxon>Kickxellaceae</taxon>
        <taxon>Coemansia</taxon>
    </lineage>
</organism>
<dbReference type="OrthoDB" id="512915at2759"/>
<comment type="caution">
    <text evidence="2">The sequence shown here is derived from an EMBL/GenBank/DDBJ whole genome shotgun (WGS) entry which is preliminary data.</text>
</comment>
<feature type="compositionally biased region" description="Polar residues" evidence="1">
    <location>
        <begin position="480"/>
        <end position="490"/>
    </location>
</feature>
<name>A0A9W8LLS4_9FUNG</name>
<feature type="compositionally biased region" description="Low complexity" evidence="1">
    <location>
        <begin position="450"/>
        <end position="459"/>
    </location>
</feature>
<dbReference type="Proteomes" id="UP001140217">
    <property type="component" value="Unassembled WGS sequence"/>
</dbReference>
<gene>
    <name evidence="2" type="primary">YRB30</name>
    <name evidence="2" type="ORF">H4R18_000447</name>
</gene>
<dbReference type="AlphaFoldDB" id="A0A9W8LLS4"/>